<dbReference type="GO" id="GO:0005737">
    <property type="term" value="C:cytoplasm"/>
    <property type="evidence" value="ECO:0007669"/>
    <property type="project" value="TreeGrafter"/>
</dbReference>
<dbReference type="InterPro" id="IPR016163">
    <property type="entry name" value="Ald_DH_C"/>
</dbReference>
<dbReference type="GO" id="GO:0004029">
    <property type="term" value="F:aldehyde dehydrogenase (NAD+) activity"/>
    <property type="evidence" value="ECO:0007669"/>
    <property type="project" value="TreeGrafter"/>
</dbReference>
<feature type="active site" evidence="5">
    <location>
        <position position="247"/>
    </location>
</feature>
<dbReference type="PROSITE" id="PS00687">
    <property type="entry name" value="ALDEHYDE_DEHYDR_GLU"/>
    <property type="match status" value="1"/>
</dbReference>
<dbReference type="InterPro" id="IPR016160">
    <property type="entry name" value="Ald_DH_CS_CYS"/>
</dbReference>
<keyword evidence="8" id="KW-0175">Coiled coil</keyword>
<gene>
    <name evidence="10" type="ORF">CY0110_11557</name>
</gene>
<dbReference type="InterPro" id="IPR029510">
    <property type="entry name" value="Ald_DH_CS_GLU"/>
</dbReference>
<keyword evidence="3" id="KW-0520">NAD</keyword>
<dbReference type="PANTHER" id="PTHR43570">
    <property type="entry name" value="ALDEHYDE DEHYDROGENASE"/>
    <property type="match status" value="1"/>
</dbReference>
<reference evidence="10 11" key="1">
    <citation type="submission" date="2007-03" db="EMBL/GenBank/DDBJ databases">
        <authorList>
            <person name="Stal L."/>
            <person name="Ferriera S."/>
            <person name="Johnson J."/>
            <person name="Kravitz S."/>
            <person name="Beeson K."/>
            <person name="Sutton G."/>
            <person name="Rogers Y.-H."/>
            <person name="Friedman R."/>
            <person name="Frazier M."/>
            <person name="Venter J.C."/>
        </authorList>
    </citation>
    <scope>NUCLEOTIDE SEQUENCE [LARGE SCALE GENOMIC DNA]</scope>
    <source>
        <strain evidence="10 11">CCY0110</strain>
    </source>
</reference>
<dbReference type="FunFam" id="3.40.605.10:FF:000004">
    <property type="entry name" value="Aldehyde dehydrogenase"/>
    <property type="match status" value="1"/>
</dbReference>
<proteinExistence type="inferred from homology"/>
<dbReference type="eggNOG" id="COG1012">
    <property type="taxonomic scope" value="Bacteria"/>
</dbReference>
<dbReference type="PANTHER" id="PTHR43570:SF16">
    <property type="entry name" value="ALDEHYDE DEHYDROGENASE TYPE III, ISOFORM Q"/>
    <property type="match status" value="1"/>
</dbReference>
<keyword evidence="11" id="KW-1185">Reference proteome</keyword>
<dbReference type="AlphaFoldDB" id="A3IQI2"/>
<dbReference type="RefSeq" id="WP_008275648.1">
    <property type="nucleotide sequence ID" value="NZ_AAXW01000015.1"/>
</dbReference>
<dbReference type="InterPro" id="IPR016162">
    <property type="entry name" value="Ald_DH_N"/>
</dbReference>
<evidence type="ECO:0000256" key="3">
    <source>
        <dbReference type="ARBA" id="ARBA00023027"/>
    </source>
</evidence>
<dbReference type="InterPro" id="IPR016161">
    <property type="entry name" value="Ald_DH/histidinol_DH"/>
</dbReference>
<evidence type="ECO:0000256" key="8">
    <source>
        <dbReference type="SAM" id="Coils"/>
    </source>
</evidence>
<comment type="caution">
    <text evidence="10">The sequence shown here is derived from an EMBL/GenBank/DDBJ whole genome shotgun (WGS) entry which is preliminary data.</text>
</comment>
<dbReference type="FunFam" id="3.40.309.10:FF:000003">
    <property type="entry name" value="Aldehyde dehydrogenase"/>
    <property type="match status" value="1"/>
</dbReference>
<accession>A3IQI2</accession>
<evidence type="ECO:0000256" key="5">
    <source>
        <dbReference type="PIRSR" id="PIRSR036492-1"/>
    </source>
</evidence>
<sequence>MLKTGNIPTIFKKQDQYFLSGNTQKIEFRQQKLKQLKQLIIEKESEIAEALNKDLGKCHFESYLSEIRIIKKDIDNTINNLKKWIKPRYVSTPIEQFPATALIQPQPKGVILIISPWNYPFSLAIMPLIGAIAAGNCAIIKPSELTPNTSKVIAKIINNYFDDNYIKVIEGGKDISQKLLKENFDHIFFTGSSSIGKIVMEAAAKHLTPVTLELGGKSPCIVDKNINVKETAKRIVWGKFLNAGQSCIAPDYLLVNQPIKSQLLEGIKEAIKTFYGEEPFHSPDYGRIINEYHFKRLSALLPQDNIIVGGQLIPQENYISPTVIDHISPNSPIMEDEIFGPILPIFDYSEIEEAIAFINQRPKPLAIYLFSNDKKQQKKILENTRSGSVGINDTVMQYGVLSLPFGGVGNSGMGAYHGKASFDTFSHYKSVLKRSFWFETNLRFPPYQGKLKWVKRLLG</sequence>
<dbReference type="Proteomes" id="UP000003781">
    <property type="component" value="Unassembled WGS sequence"/>
</dbReference>
<evidence type="ECO:0000256" key="4">
    <source>
        <dbReference type="PIRNR" id="PIRNR036492"/>
    </source>
</evidence>
<comment type="similarity">
    <text evidence="1 4 7">Belongs to the aldehyde dehydrogenase family.</text>
</comment>
<feature type="domain" description="Aldehyde dehydrogenase" evidence="9">
    <location>
        <begin position="24"/>
        <end position="431"/>
    </location>
</feature>
<dbReference type="CDD" id="cd07136">
    <property type="entry name" value="ALDH_YwdH-P39616"/>
    <property type="match status" value="1"/>
</dbReference>
<dbReference type="EMBL" id="AAXW01000015">
    <property type="protein sequence ID" value="EAZ91257.1"/>
    <property type="molecule type" value="Genomic_DNA"/>
</dbReference>
<evidence type="ECO:0000256" key="6">
    <source>
        <dbReference type="PROSITE-ProRule" id="PRU10007"/>
    </source>
</evidence>
<dbReference type="PROSITE" id="PS00070">
    <property type="entry name" value="ALDEHYDE_DEHYDR_CYS"/>
    <property type="match status" value="1"/>
</dbReference>
<dbReference type="PIRSF" id="PIRSF036492">
    <property type="entry name" value="ALDH"/>
    <property type="match status" value="1"/>
</dbReference>
<dbReference type="OrthoDB" id="9762913at2"/>
<evidence type="ECO:0000313" key="10">
    <source>
        <dbReference type="EMBL" id="EAZ91257.1"/>
    </source>
</evidence>
<dbReference type="Pfam" id="PF00171">
    <property type="entry name" value="Aldedh"/>
    <property type="match status" value="1"/>
</dbReference>
<dbReference type="InterPro" id="IPR012394">
    <property type="entry name" value="Aldehyde_DH_NAD(P)"/>
</dbReference>
<protein>
    <recommendedName>
        <fullName evidence="4">Aldehyde dehydrogenase</fullName>
    </recommendedName>
</protein>
<evidence type="ECO:0000256" key="7">
    <source>
        <dbReference type="RuleBase" id="RU003345"/>
    </source>
</evidence>
<evidence type="ECO:0000256" key="2">
    <source>
        <dbReference type="ARBA" id="ARBA00023002"/>
    </source>
</evidence>
<feature type="active site" evidence="5 6">
    <location>
        <position position="213"/>
    </location>
</feature>
<dbReference type="InterPro" id="IPR015590">
    <property type="entry name" value="Aldehyde_DH_dom"/>
</dbReference>
<name>A3IQI2_9CHRO</name>
<dbReference type="GO" id="GO:0006081">
    <property type="term" value="P:aldehyde metabolic process"/>
    <property type="evidence" value="ECO:0007669"/>
    <property type="project" value="InterPro"/>
</dbReference>
<evidence type="ECO:0000313" key="11">
    <source>
        <dbReference type="Proteomes" id="UP000003781"/>
    </source>
</evidence>
<dbReference type="Gene3D" id="3.40.605.10">
    <property type="entry name" value="Aldehyde Dehydrogenase, Chain A, domain 1"/>
    <property type="match status" value="1"/>
</dbReference>
<feature type="coiled-coil region" evidence="8">
    <location>
        <begin position="26"/>
        <end position="53"/>
    </location>
</feature>
<organism evidence="10 11">
    <name type="scientific">Crocosphaera chwakensis CCY0110</name>
    <dbReference type="NCBI Taxonomy" id="391612"/>
    <lineage>
        <taxon>Bacteria</taxon>
        <taxon>Bacillati</taxon>
        <taxon>Cyanobacteriota</taxon>
        <taxon>Cyanophyceae</taxon>
        <taxon>Oscillatoriophycideae</taxon>
        <taxon>Chroococcales</taxon>
        <taxon>Aphanothecaceae</taxon>
        <taxon>Crocosphaera</taxon>
        <taxon>Crocosphaera chwakensis</taxon>
    </lineage>
</organism>
<evidence type="ECO:0000256" key="1">
    <source>
        <dbReference type="ARBA" id="ARBA00009986"/>
    </source>
</evidence>
<keyword evidence="2 4" id="KW-0560">Oxidoreductase</keyword>
<dbReference type="SUPFAM" id="SSF53720">
    <property type="entry name" value="ALDH-like"/>
    <property type="match status" value="1"/>
</dbReference>
<evidence type="ECO:0000259" key="9">
    <source>
        <dbReference type="Pfam" id="PF00171"/>
    </source>
</evidence>
<dbReference type="Gene3D" id="3.40.309.10">
    <property type="entry name" value="Aldehyde Dehydrogenase, Chain A, domain 2"/>
    <property type="match status" value="1"/>
</dbReference>